<dbReference type="AlphaFoldDB" id="A0A6A6H5Q5"/>
<evidence type="ECO:0000256" key="1">
    <source>
        <dbReference type="SAM" id="Phobius"/>
    </source>
</evidence>
<sequence>MVVAPYAASAAFLYDFLAQLFGILSTPSMKDVHDRNMSFWSPNAYFIGAFFLPQQVVQVIWLSRLWRLSVKEPRNVKEEEEVNKLKSYVPWYIVGNICIGTWMFFWNASHLTLSHLLVTLNTLTQLTYLFAVLARPDQRLNPRSPSSLLTHLVAKTFAGIGILDLLHNAAAAFAVRQSPSALTKLLTGVGFVSLALAPATDWIFGACLAYDLVALSVGQGQWGKDGGWSALLAVYAVVVAGIVGVRNWFRPPYESKADDGYEAVQGEEGRM</sequence>
<proteinExistence type="predicted"/>
<feature type="transmembrane region" description="Helical" evidence="1">
    <location>
        <begin position="185"/>
        <end position="206"/>
    </location>
</feature>
<keyword evidence="1" id="KW-0472">Membrane</keyword>
<evidence type="ECO:0000313" key="2">
    <source>
        <dbReference type="EMBL" id="KAF2233342.1"/>
    </source>
</evidence>
<organism evidence="2 3">
    <name type="scientific">Viridothelium virens</name>
    <name type="common">Speckled blister lichen</name>
    <name type="synonym">Trypethelium virens</name>
    <dbReference type="NCBI Taxonomy" id="1048519"/>
    <lineage>
        <taxon>Eukaryota</taxon>
        <taxon>Fungi</taxon>
        <taxon>Dikarya</taxon>
        <taxon>Ascomycota</taxon>
        <taxon>Pezizomycotina</taxon>
        <taxon>Dothideomycetes</taxon>
        <taxon>Dothideomycetes incertae sedis</taxon>
        <taxon>Trypetheliales</taxon>
        <taxon>Trypetheliaceae</taxon>
        <taxon>Viridothelium</taxon>
    </lineage>
</organism>
<feature type="transmembrane region" description="Helical" evidence="1">
    <location>
        <begin position="226"/>
        <end position="249"/>
    </location>
</feature>
<keyword evidence="1" id="KW-0812">Transmembrane</keyword>
<name>A0A6A6H5Q5_VIRVR</name>
<dbReference type="OrthoDB" id="2332199at2759"/>
<feature type="transmembrane region" description="Helical" evidence="1">
    <location>
        <begin position="45"/>
        <end position="68"/>
    </location>
</feature>
<dbReference type="Proteomes" id="UP000800092">
    <property type="component" value="Unassembled WGS sequence"/>
</dbReference>
<gene>
    <name evidence="2" type="ORF">EV356DRAFT_207038</name>
</gene>
<reference evidence="2" key="1">
    <citation type="journal article" date="2020" name="Stud. Mycol.">
        <title>101 Dothideomycetes genomes: a test case for predicting lifestyles and emergence of pathogens.</title>
        <authorList>
            <person name="Haridas S."/>
            <person name="Albert R."/>
            <person name="Binder M."/>
            <person name="Bloem J."/>
            <person name="Labutti K."/>
            <person name="Salamov A."/>
            <person name="Andreopoulos B."/>
            <person name="Baker S."/>
            <person name="Barry K."/>
            <person name="Bills G."/>
            <person name="Bluhm B."/>
            <person name="Cannon C."/>
            <person name="Castanera R."/>
            <person name="Culley D."/>
            <person name="Daum C."/>
            <person name="Ezra D."/>
            <person name="Gonzalez J."/>
            <person name="Henrissat B."/>
            <person name="Kuo A."/>
            <person name="Liang C."/>
            <person name="Lipzen A."/>
            <person name="Lutzoni F."/>
            <person name="Magnuson J."/>
            <person name="Mondo S."/>
            <person name="Nolan M."/>
            <person name="Ohm R."/>
            <person name="Pangilinan J."/>
            <person name="Park H.-J."/>
            <person name="Ramirez L."/>
            <person name="Alfaro M."/>
            <person name="Sun H."/>
            <person name="Tritt A."/>
            <person name="Yoshinaga Y."/>
            <person name="Zwiers L.-H."/>
            <person name="Turgeon B."/>
            <person name="Goodwin S."/>
            <person name="Spatafora J."/>
            <person name="Crous P."/>
            <person name="Grigoriev I."/>
        </authorList>
    </citation>
    <scope>NUCLEOTIDE SEQUENCE</scope>
    <source>
        <strain evidence="2">Tuck. ex Michener</strain>
    </source>
</reference>
<dbReference type="EMBL" id="ML991807">
    <property type="protein sequence ID" value="KAF2233342.1"/>
    <property type="molecule type" value="Genomic_DNA"/>
</dbReference>
<feature type="transmembrane region" description="Helical" evidence="1">
    <location>
        <begin position="6"/>
        <end position="24"/>
    </location>
</feature>
<feature type="transmembrane region" description="Helical" evidence="1">
    <location>
        <begin position="88"/>
        <end position="106"/>
    </location>
</feature>
<keyword evidence="1" id="KW-1133">Transmembrane helix</keyword>
<feature type="transmembrane region" description="Helical" evidence="1">
    <location>
        <begin position="113"/>
        <end position="133"/>
    </location>
</feature>
<accession>A0A6A6H5Q5</accession>
<keyword evidence="3" id="KW-1185">Reference proteome</keyword>
<evidence type="ECO:0000313" key="3">
    <source>
        <dbReference type="Proteomes" id="UP000800092"/>
    </source>
</evidence>
<protein>
    <submittedName>
        <fullName evidence="2">Uncharacterized protein</fullName>
    </submittedName>
</protein>